<keyword evidence="7 10" id="KW-0012">Acyltransferase</keyword>
<evidence type="ECO:0000256" key="6">
    <source>
        <dbReference type="ARBA" id="ARBA00022679"/>
    </source>
</evidence>
<dbReference type="EC" id="2.3.1.8" evidence="4"/>
<dbReference type="PANTHER" id="PTHR43356">
    <property type="entry name" value="PHOSPHATE ACETYLTRANSFERASE"/>
    <property type="match status" value="1"/>
</dbReference>
<protein>
    <recommendedName>
        <fullName evidence="5">Phosphate acetyltransferase</fullName>
        <ecNumber evidence="4">2.3.1.8</ecNumber>
    </recommendedName>
    <alternativeName>
        <fullName evidence="8">Phosphotransacetylase</fullName>
    </alternativeName>
</protein>
<keyword evidence="6 10" id="KW-0808">Transferase</keyword>
<reference evidence="10" key="1">
    <citation type="journal article" date="2021" name="PeerJ">
        <title>Extensive microbial diversity within the chicken gut microbiome revealed by metagenomics and culture.</title>
        <authorList>
            <person name="Gilroy R."/>
            <person name="Ravi A."/>
            <person name="Getino M."/>
            <person name="Pursley I."/>
            <person name="Horton D.L."/>
            <person name="Alikhan N.F."/>
            <person name="Baker D."/>
            <person name="Gharbi K."/>
            <person name="Hall N."/>
            <person name="Watson M."/>
            <person name="Adriaenssens E.M."/>
            <person name="Foster-Nyarko E."/>
            <person name="Jarju S."/>
            <person name="Secka A."/>
            <person name="Antonio M."/>
            <person name="Oren A."/>
            <person name="Chaudhuri R.R."/>
            <person name="La Ragione R."/>
            <person name="Hildebrand F."/>
            <person name="Pallen M.J."/>
        </authorList>
    </citation>
    <scope>NUCLEOTIDE SEQUENCE</scope>
    <source>
        <strain evidence="10">CHK191-13928</strain>
    </source>
</reference>
<evidence type="ECO:0000256" key="3">
    <source>
        <dbReference type="ARBA" id="ARBA00005656"/>
    </source>
</evidence>
<evidence type="ECO:0000256" key="7">
    <source>
        <dbReference type="ARBA" id="ARBA00023315"/>
    </source>
</evidence>
<dbReference type="EMBL" id="DXEM01000031">
    <property type="protein sequence ID" value="HIX68385.1"/>
    <property type="molecule type" value="Genomic_DNA"/>
</dbReference>
<name>A0A9D1WX04_9FIRM</name>
<dbReference type="InterPro" id="IPR050500">
    <property type="entry name" value="Phos_Acetyltrans/Butyryltrans"/>
</dbReference>
<evidence type="ECO:0000256" key="1">
    <source>
        <dbReference type="ARBA" id="ARBA00000705"/>
    </source>
</evidence>
<dbReference type="InterPro" id="IPR002505">
    <property type="entry name" value="PTA_PTB"/>
</dbReference>
<reference evidence="10" key="2">
    <citation type="submission" date="2021-04" db="EMBL/GenBank/DDBJ databases">
        <authorList>
            <person name="Gilroy R."/>
        </authorList>
    </citation>
    <scope>NUCLEOTIDE SEQUENCE</scope>
    <source>
        <strain evidence="10">CHK191-13928</strain>
    </source>
</reference>
<dbReference type="AlphaFoldDB" id="A0A9D1WX04"/>
<dbReference type="GO" id="GO:0008959">
    <property type="term" value="F:phosphate acetyltransferase activity"/>
    <property type="evidence" value="ECO:0007669"/>
    <property type="project" value="UniProtKB-EC"/>
</dbReference>
<dbReference type="NCBIfam" id="TIGR00651">
    <property type="entry name" value="pta"/>
    <property type="match status" value="1"/>
</dbReference>
<dbReference type="SUPFAM" id="SSF53659">
    <property type="entry name" value="Isocitrate/Isopropylmalate dehydrogenase-like"/>
    <property type="match status" value="1"/>
</dbReference>
<dbReference type="NCBIfam" id="NF007233">
    <property type="entry name" value="PRK09653.1"/>
    <property type="match status" value="1"/>
</dbReference>
<dbReference type="InterPro" id="IPR042112">
    <property type="entry name" value="P_AcTrfase_dom2"/>
</dbReference>
<evidence type="ECO:0000256" key="5">
    <source>
        <dbReference type="ARBA" id="ARBA00021528"/>
    </source>
</evidence>
<comment type="similarity">
    <text evidence="3">Belongs to the phosphate acetyltransferase and butyryltransferase family.</text>
</comment>
<evidence type="ECO:0000259" key="9">
    <source>
        <dbReference type="Pfam" id="PF01515"/>
    </source>
</evidence>
<dbReference type="Pfam" id="PF01515">
    <property type="entry name" value="PTA_PTB"/>
    <property type="match status" value="1"/>
</dbReference>
<organism evidence="10 11">
    <name type="scientific">Candidatus Anaerostipes excrementavium</name>
    <dbReference type="NCBI Taxonomy" id="2838463"/>
    <lineage>
        <taxon>Bacteria</taxon>
        <taxon>Bacillati</taxon>
        <taxon>Bacillota</taxon>
        <taxon>Clostridia</taxon>
        <taxon>Lachnospirales</taxon>
        <taxon>Lachnospiraceae</taxon>
        <taxon>Anaerostipes</taxon>
    </lineage>
</organism>
<feature type="domain" description="Phosphate acetyl/butaryl transferase" evidence="9">
    <location>
        <begin position="3"/>
        <end position="326"/>
    </location>
</feature>
<evidence type="ECO:0000256" key="2">
    <source>
        <dbReference type="ARBA" id="ARBA00004989"/>
    </source>
</evidence>
<comment type="caution">
    <text evidence="10">The sequence shown here is derived from an EMBL/GenBank/DDBJ whole genome shotgun (WGS) entry which is preliminary data.</text>
</comment>
<comment type="pathway">
    <text evidence="2">Metabolic intermediate biosynthesis; acetyl-CoA biosynthesis; acetyl-CoA from acetate: step 2/2.</text>
</comment>
<dbReference type="Gene3D" id="3.40.50.10950">
    <property type="match status" value="1"/>
</dbReference>
<evidence type="ECO:0000256" key="4">
    <source>
        <dbReference type="ARBA" id="ARBA00012707"/>
    </source>
</evidence>
<dbReference type="InterPro" id="IPR042113">
    <property type="entry name" value="P_AcTrfase_dom1"/>
</dbReference>
<dbReference type="PIRSF" id="PIRSF000428">
    <property type="entry name" value="P_Ac_trans"/>
    <property type="match status" value="1"/>
</dbReference>
<evidence type="ECO:0000256" key="8">
    <source>
        <dbReference type="ARBA" id="ARBA00031108"/>
    </source>
</evidence>
<dbReference type="Gene3D" id="3.40.50.10750">
    <property type="entry name" value="Isocitrate/Isopropylmalate dehydrogenase-like"/>
    <property type="match status" value="1"/>
</dbReference>
<gene>
    <name evidence="10" type="primary">pta</name>
    <name evidence="10" type="ORF">H9735_09765</name>
</gene>
<dbReference type="Proteomes" id="UP000886721">
    <property type="component" value="Unassembled WGS sequence"/>
</dbReference>
<dbReference type="InterPro" id="IPR012147">
    <property type="entry name" value="P_Ac_Bu_trans"/>
</dbReference>
<comment type="catalytic activity">
    <reaction evidence="1">
        <text>acetyl-CoA + phosphate = acetyl phosphate + CoA</text>
        <dbReference type="Rhea" id="RHEA:19521"/>
        <dbReference type="ChEBI" id="CHEBI:22191"/>
        <dbReference type="ChEBI" id="CHEBI:43474"/>
        <dbReference type="ChEBI" id="CHEBI:57287"/>
        <dbReference type="ChEBI" id="CHEBI:57288"/>
        <dbReference type="EC" id="2.3.1.8"/>
    </reaction>
</comment>
<dbReference type="InterPro" id="IPR004614">
    <property type="entry name" value="P_AcTrfase"/>
</dbReference>
<evidence type="ECO:0000313" key="10">
    <source>
        <dbReference type="EMBL" id="HIX68385.1"/>
    </source>
</evidence>
<sequence>MSVIDEIKNKAKANKKTIVLPETTDMRTLTAAAEVLAEGIADIILVGKKEEIEERAKDLDISKATFVDPHNCENLSTYIESLCEARKRKGLLPEDAKEILLSNPLFFGATMVRVGDADGMVAGAINSSANVLRSALQVVKTAPNTEIVSAFMLMDTEARDKGANGCFVFADCGLNQNPNPEQLAAIAASSAKTFEQLIGETPKVAMLSHSTCGSAKHDDVTKVVEATAIAKEKYPQYLICGELQLDAAIVPEVAASKAPRESQVAGQANVLVFPDLDSGNIGYKLVQRLGGAQAYGPITQGIAKPVNDLSRGCVASDIVGAVAITCVQAAALEAEK</sequence>
<evidence type="ECO:0000313" key="11">
    <source>
        <dbReference type="Proteomes" id="UP000886721"/>
    </source>
</evidence>
<proteinExistence type="inferred from homology"/>
<dbReference type="PANTHER" id="PTHR43356:SF3">
    <property type="entry name" value="PHOSPHATE ACETYLTRANSFERASE"/>
    <property type="match status" value="1"/>
</dbReference>
<accession>A0A9D1WX04</accession>